<dbReference type="RefSeq" id="WP_016308303.1">
    <property type="nucleotide sequence ID" value="NZ_KE159646.1"/>
</dbReference>
<dbReference type="InterPro" id="IPR036597">
    <property type="entry name" value="Fido-like_dom_sf"/>
</dbReference>
<evidence type="ECO:0000313" key="5">
    <source>
        <dbReference type="EMBL" id="EOS53750.1"/>
    </source>
</evidence>
<comment type="caution">
    <text evidence="5">The sequence shown here is derived from an EMBL/GenBank/DDBJ whole genome shotgun (WGS) entry which is preliminary data.</text>
</comment>
<dbReference type="Gene3D" id="1.10.3290.10">
    <property type="entry name" value="Fido-like domain"/>
    <property type="match status" value="1"/>
</dbReference>
<keyword evidence="6" id="KW-1185">Reference proteome</keyword>
<dbReference type="Gene3D" id="1.10.10.10">
    <property type="entry name" value="Winged helix-like DNA-binding domain superfamily/Winged helix DNA-binding domain"/>
    <property type="match status" value="1"/>
</dbReference>
<evidence type="ECO:0000256" key="1">
    <source>
        <dbReference type="PIRSR" id="PIRSR640198-1"/>
    </source>
</evidence>
<dbReference type="OrthoDB" id="9813719at2"/>
<feature type="binding site" evidence="2">
    <location>
        <position position="228"/>
    </location>
    <ligand>
        <name>ATP</name>
        <dbReference type="ChEBI" id="CHEBI:30616"/>
    </ligand>
</feature>
<accession>R9L4Y7</accession>
<keyword evidence="2" id="KW-0547">Nucleotide-binding</keyword>
<feature type="binding site" evidence="2">
    <location>
        <begin position="182"/>
        <end position="189"/>
    </location>
    <ligand>
        <name>ATP</name>
        <dbReference type="ChEBI" id="CHEBI:30616"/>
    </ligand>
</feature>
<dbReference type="Pfam" id="PF02661">
    <property type="entry name" value="Fic"/>
    <property type="match status" value="1"/>
</dbReference>
<evidence type="ECO:0000313" key="6">
    <source>
        <dbReference type="Proteomes" id="UP000014204"/>
    </source>
</evidence>
<feature type="binding site" evidence="2">
    <location>
        <begin position="219"/>
        <end position="220"/>
    </location>
    <ligand>
        <name>ATP</name>
        <dbReference type="ChEBI" id="CHEBI:30616"/>
    </ligand>
</feature>
<dbReference type="SUPFAM" id="SSF46785">
    <property type="entry name" value="Winged helix' DNA-binding domain"/>
    <property type="match status" value="1"/>
</dbReference>
<keyword evidence="2" id="KW-0067">ATP-binding</keyword>
<evidence type="ECO:0000259" key="4">
    <source>
        <dbReference type="PROSITE" id="PS51459"/>
    </source>
</evidence>
<evidence type="ECO:0000256" key="2">
    <source>
        <dbReference type="PIRSR" id="PIRSR640198-2"/>
    </source>
</evidence>
<dbReference type="PROSITE" id="PS51459">
    <property type="entry name" value="FIDO"/>
    <property type="match status" value="1"/>
</dbReference>
<feature type="domain" description="Fido" evidence="4">
    <location>
        <begin position="99"/>
        <end position="241"/>
    </location>
</feature>
<dbReference type="EMBL" id="ASSY01000001">
    <property type="protein sequence ID" value="EOS53750.1"/>
    <property type="molecule type" value="Genomic_DNA"/>
</dbReference>
<dbReference type="SUPFAM" id="SSF140931">
    <property type="entry name" value="Fic-like"/>
    <property type="match status" value="1"/>
</dbReference>
<dbReference type="InterPro" id="IPR036390">
    <property type="entry name" value="WH_DNA-bd_sf"/>
</dbReference>
<gene>
    <name evidence="5" type="ORF">C811_00054</name>
</gene>
<dbReference type="InterPro" id="IPR003812">
    <property type="entry name" value="Fido"/>
</dbReference>
<proteinExistence type="predicted"/>
<dbReference type="Proteomes" id="UP000014204">
    <property type="component" value="Unassembled WGS sequence"/>
</dbReference>
<evidence type="ECO:0000256" key="3">
    <source>
        <dbReference type="PIRSR" id="PIRSR640198-3"/>
    </source>
</evidence>
<organism evidence="5 6">
    <name type="scientific">Adlercreutzia caecimuris B7</name>
    <dbReference type="NCBI Taxonomy" id="1235794"/>
    <lineage>
        <taxon>Bacteria</taxon>
        <taxon>Bacillati</taxon>
        <taxon>Actinomycetota</taxon>
        <taxon>Coriobacteriia</taxon>
        <taxon>Eggerthellales</taxon>
        <taxon>Eggerthellaceae</taxon>
        <taxon>Adlercreutzia</taxon>
    </lineage>
</organism>
<dbReference type="PANTHER" id="PTHR13504">
    <property type="entry name" value="FIDO DOMAIN-CONTAINING PROTEIN DDB_G0283145"/>
    <property type="match status" value="1"/>
</dbReference>
<dbReference type="InterPro" id="IPR036388">
    <property type="entry name" value="WH-like_DNA-bd_sf"/>
</dbReference>
<dbReference type="HOGENOM" id="CLU_047250_0_0_11"/>
<dbReference type="GO" id="GO:0005524">
    <property type="term" value="F:ATP binding"/>
    <property type="evidence" value="ECO:0007669"/>
    <property type="project" value="UniProtKB-KW"/>
</dbReference>
<name>R9L4Y7_9ACTN</name>
<dbReference type="Pfam" id="PF08279">
    <property type="entry name" value="HTH_11"/>
    <property type="match status" value="1"/>
</dbReference>
<dbReference type="InterPro" id="IPR040198">
    <property type="entry name" value="Fido_containing"/>
</dbReference>
<dbReference type="PANTHER" id="PTHR13504:SF38">
    <property type="entry name" value="FIDO DOMAIN-CONTAINING PROTEIN"/>
    <property type="match status" value="1"/>
</dbReference>
<dbReference type="GeneID" id="82189734"/>
<dbReference type="AlphaFoldDB" id="R9L4Y7"/>
<feature type="active site" evidence="1">
    <location>
        <position position="178"/>
    </location>
</feature>
<dbReference type="STRING" id="1235794.C811_00054"/>
<feature type="site" description="Important for autoinhibition of adenylyltransferase activity" evidence="3">
    <location>
        <position position="55"/>
    </location>
</feature>
<dbReference type="eggNOG" id="COG3177">
    <property type="taxonomic scope" value="Bacteria"/>
</dbReference>
<sequence>MSYEPPFRLSERILQLVADIAQKVGRVEILGEFNTSPQLRKENRIRTIQSSLAIENNSLSLEQVTALVDDKRVLAPPKDILEVQNAIRAYDALPTFDAMSLEDLLEAHRLLMSGLTSEAGRFRSGNVGVFSGDQLIHAGTPAHYVPEIMDDLFSWLRRSEVHPLVASCVFHYEFEFIHPFADGNGRMGRLWQTLILSDWNSLFAWLPVESVVKDRQEGYYRVLQQADNAADSTPFVVFMLEALSDALDEIAVQENDVGINVGINIGINDSAANAASQVREKLLALVKANPTITAARLSEQLSLSKRQVERLMAALKAEGRLVRIGANRNGRWEVR</sequence>
<dbReference type="PATRIC" id="fig|1235794.3.peg.57"/>
<dbReference type="InterPro" id="IPR013196">
    <property type="entry name" value="HTH_11"/>
</dbReference>
<protein>
    <recommendedName>
        <fullName evidence="4">Fido domain-containing protein</fullName>
    </recommendedName>
</protein>
<reference evidence="5 6" key="1">
    <citation type="submission" date="2013-04" db="EMBL/GenBank/DDBJ databases">
        <title>The Genome Sequence of Enterorhabdus caecimuris B7.</title>
        <authorList>
            <consortium name="The Broad Institute Genomics Platform"/>
            <consortium name="The Broad Institute Genome Sequencing Center for Infectious Disease"/>
            <person name="Earl A."/>
            <person name="Xavier R."/>
            <person name="Elson C."/>
            <person name="Duck W."/>
            <person name="Walker B."/>
            <person name="Young S."/>
            <person name="Zeng Q."/>
            <person name="Gargeya S."/>
            <person name="Fitzgerald M."/>
            <person name="Haas B."/>
            <person name="Abouelleil A."/>
            <person name="Allen A.W."/>
            <person name="Alvarado L."/>
            <person name="Arachchi H.M."/>
            <person name="Berlin A.M."/>
            <person name="Chapman S.B."/>
            <person name="Gainer-Dewar J."/>
            <person name="Goldberg J."/>
            <person name="Griggs A."/>
            <person name="Gujja S."/>
            <person name="Hansen M."/>
            <person name="Howarth C."/>
            <person name="Imamovic A."/>
            <person name="Ireland A."/>
            <person name="Larimer J."/>
            <person name="McCowan C."/>
            <person name="Murphy C."/>
            <person name="Pearson M."/>
            <person name="Poon T.W."/>
            <person name="Priest M."/>
            <person name="Roberts A."/>
            <person name="Saif S."/>
            <person name="Shea T."/>
            <person name="Sisk P."/>
            <person name="Sykes S."/>
            <person name="Wortman J."/>
            <person name="Nusbaum C."/>
            <person name="Birren B."/>
        </authorList>
    </citation>
    <scope>NUCLEOTIDE SEQUENCE [LARGE SCALE GENOMIC DNA]</scope>
    <source>
        <strain evidence="5 6">B7</strain>
    </source>
</reference>